<keyword evidence="2" id="KW-1185">Reference proteome</keyword>
<name>A0A2I0ULT1_LIMLA</name>
<gene>
    <name evidence="1" type="ORF">llap_2692</name>
</gene>
<dbReference type="EMBL" id="KZ505692">
    <property type="protein sequence ID" value="PKU46978.1"/>
    <property type="molecule type" value="Genomic_DNA"/>
</dbReference>
<evidence type="ECO:0000313" key="1">
    <source>
        <dbReference type="EMBL" id="PKU46978.1"/>
    </source>
</evidence>
<accession>A0A2I0ULT1</accession>
<proteinExistence type="predicted"/>
<evidence type="ECO:0000313" key="2">
    <source>
        <dbReference type="Proteomes" id="UP000233556"/>
    </source>
</evidence>
<organism evidence="1 2">
    <name type="scientific">Limosa lapponica baueri</name>
    <dbReference type="NCBI Taxonomy" id="1758121"/>
    <lineage>
        <taxon>Eukaryota</taxon>
        <taxon>Metazoa</taxon>
        <taxon>Chordata</taxon>
        <taxon>Craniata</taxon>
        <taxon>Vertebrata</taxon>
        <taxon>Euteleostomi</taxon>
        <taxon>Archelosauria</taxon>
        <taxon>Archosauria</taxon>
        <taxon>Dinosauria</taxon>
        <taxon>Saurischia</taxon>
        <taxon>Theropoda</taxon>
        <taxon>Coelurosauria</taxon>
        <taxon>Aves</taxon>
        <taxon>Neognathae</taxon>
        <taxon>Neoaves</taxon>
        <taxon>Charadriiformes</taxon>
        <taxon>Scolopacidae</taxon>
        <taxon>Limosa</taxon>
    </lineage>
</organism>
<dbReference type="AlphaFoldDB" id="A0A2I0ULT1"/>
<dbReference type="Proteomes" id="UP000233556">
    <property type="component" value="Unassembled WGS sequence"/>
</dbReference>
<protein>
    <submittedName>
        <fullName evidence="1">Protein pxr1-like</fullName>
    </submittedName>
</protein>
<sequence>MPVGSKTARLLAKAKPFSDGGSASVITHLRRGKKTRATAMAAERGVRICERNNFADANVSEEGRRGGAPGDRAKIPLQPMMKIMVRQAVPLQPMEVKSRADLPLQLVEDSTLEQVNALERDCDSVESLCWSRLLAGPGIS</sequence>
<reference evidence="2" key="1">
    <citation type="submission" date="2017-11" db="EMBL/GenBank/DDBJ databases">
        <authorList>
            <person name="Lima N.C."/>
            <person name="Parody-Merino A.M."/>
            <person name="Battley P.F."/>
            <person name="Fidler A.E."/>
            <person name="Prosdocimi F."/>
        </authorList>
    </citation>
    <scope>NUCLEOTIDE SEQUENCE [LARGE SCALE GENOMIC DNA]</scope>
</reference>
<dbReference type="OrthoDB" id="9400878at2759"/>
<reference evidence="2" key="2">
    <citation type="submission" date="2017-12" db="EMBL/GenBank/DDBJ databases">
        <title>Genome sequence of the Bar-tailed Godwit (Limosa lapponica baueri).</title>
        <authorList>
            <person name="Lima N.C.B."/>
            <person name="Parody-Merino A.M."/>
            <person name="Battley P.F."/>
            <person name="Fidler A.E."/>
            <person name="Prosdocimi F."/>
        </authorList>
    </citation>
    <scope>NUCLEOTIDE SEQUENCE [LARGE SCALE GENOMIC DNA]</scope>
</reference>